<protein>
    <submittedName>
        <fullName evidence="2">Uncharacterized protein</fullName>
    </submittedName>
</protein>
<sequence length="124" mass="14234">MLLQCFFTVQPARAIDLDCLTGRPRPLLLSREDDVTIGSLRDLLWYLALTFGWLAIILLGSGWYARRRFHALLKAPLTEEVEHLTHVWERRVTHWIRIGLSMSALSILCLVSSLIARQLHTVSI</sequence>
<keyword evidence="2" id="KW-0614">Plasmid</keyword>
<proteinExistence type="predicted"/>
<dbReference type="KEGG" id="moc:BB934_44355"/>
<dbReference type="EMBL" id="CP016620">
    <property type="protein sequence ID" value="ANY85218.1"/>
    <property type="molecule type" value="Genomic_DNA"/>
</dbReference>
<keyword evidence="1" id="KW-1133">Transmembrane helix</keyword>
<evidence type="ECO:0000313" key="2">
    <source>
        <dbReference type="EMBL" id="ANY85218.1"/>
    </source>
</evidence>
<dbReference type="AlphaFoldDB" id="A0A1B2EZ77"/>
<gene>
    <name evidence="2" type="ORF">BB934_44355</name>
</gene>
<name>A0A1B2EZ77_9HYPH</name>
<evidence type="ECO:0000256" key="1">
    <source>
        <dbReference type="SAM" id="Phobius"/>
    </source>
</evidence>
<organism evidence="2">
    <name type="scientific">Microvirga ossetica</name>
    <dbReference type="NCBI Taxonomy" id="1882682"/>
    <lineage>
        <taxon>Bacteria</taxon>
        <taxon>Pseudomonadati</taxon>
        <taxon>Pseudomonadota</taxon>
        <taxon>Alphaproteobacteria</taxon>
        <taxon>Hyphomicrobiales</taxon>
        <taxon>Methylobacteriaceae</taxon>
        <taxon>Microvirga</taxon>
    </lineage>
</organism>
<accession>A0A1B2EZ77</accession>
<keyword evidence="1" id="KW-0812">Transmembrane</keyword>
<feature type="transmembrane region" description="Helical" evidence="1">
    <location>
        <begin position="43"/>
        <end position="65"/>
    </location>
</feature>
<geneLocation type="plasmid" evidence="2">
    <name>unnamed4</name>
</geneLocation>
<feature type="transmembrane region" description="Helical" evidence="1">
    <location>
        <begin position="95"/>
        <end position="116"/>
    </location>
</feature>
<keyword evidence="1" id="KW-0472">Membrane</keyword>
<reference evidence="2" key="1">
    <citation type="submission" date="2016-07" db="EMBL/GenBank/DDBJ databases">
        <title>Microvirga ossetica sp. nov. a new species of rhizobia isolated from root nodules of the legume species Vicia alpestris Steven originated from North Ossetia region in the Caucasus.</title>
        <authorList>
            <person name="Safronova V.I."/>
            <person name="Kuznetsova I.G."/>
            <person name="Sazanova A.L."/>
            <person name="Belimov A."/>
            <person name="Andronov E."/>
            <person name="Osledkin Y.S."/>
            <person name="Onishchuk O.P."/>
            <person name="Kurchak O.N."/>
            <person name="Shaposhnikov A.I."/>
            <person name="Willems A."/>
            <person name="Tikhonovich I.A."/>
        </authorList>
    </citation>
    <scope>NUCLEOTIDE SEQUENCE [LARGE SCALE GENOMIC DNA]</scope>
    <source>
        <strain evidence="2">V5/3M</strain>
        <plasmid evidence="2">unnamed4</plasmid>
    </source>
</reference>